<dbReference type="RefSeq" id="WP_349153087.1">
    <property type="nucleotide sequence ID" value="NZ_DAWDIQ010000018.1"/>
</dbReference>
<name>A0ABV1BRF2_9FIRM</name>
<keyword evidence="4" id="KW-1185">Reference proteome</keyword>
<dbReference type="Gene3D" id="3.30.450.90">
    <property type="match status" value="1"/>
</dbReference>
<dbReference type="InterPro" id="IPR027417">
    <property type="entry name" value="P-loop_NTPase"/>
</dbReference>
<evidence type="ECO:0000259" key="2">
    <source>
        <dbReference type="Pfam" id="PF00437"/>
    </source>
</evidence>
<dbReference type="InterPro" id="IPR001482">
    <property type="entry name" value="T2SS/T4SS_dom"/>
</dbReference>
<evidence type="ECO:0000256" key="1">
    <source>
        <dbReference type="ARBA" id="ARBA00006611"/>
    </source>
</evidence>
<organism evidence="3 4">
    <name type="scientific">[Lactobacillus] rogosae</name>
    <dbReference type="NCBI Taxonomy" id="706562"/>
    <lineage>
        <taxon>Bacteria</taxon>
        <taxon>Bacillati</taxon>
        <taxon>Bacillota</taxon>
        <taxon>Clostridia</taxon>
        <taxon>Lachnospirales</taxon>
        <taxon>Lachnospiraceae</taxon>
        <taxon>Lachnospira</taxon>
    </lineage>
</organism>
<sequence>MITVEQLLMTAREEGASDVHITVGVPPRMRVNGRIANLDYPSLSETDCSKIIYSIMDDRQMELFRDNKQIEFALSVPKAGRYRVSAFMQKGLPACAIRLVTDSVSAPGDIGVPKELIDICDSESGLVILGGVAGSGKSTTIASIIDYINENKCVHILTLEDPIEYVHTHKNAIVNQREVGIDVASYDEGLKLAIREDVDVIQVGRMSEPDTVKAVIKAAKAGSFVIAAVDVAGTKDIIQSIIDEFPPSEKEKINTQLKEVLKMVVSQKLIQQDKDGTKASFEILKIN</sequence>
<comment type="similarity">
    <text evidence="1">Belongs to the GSP E family.</text>
</comment>
<dbReference type="Gene3D" id="3.40.50.300">
    <property type="entry name" value="P-loop containing nucleotide triphosphate hydrolases"/>
    <property type="match status" value="1"/>
</dbReference>
<evidence type="ECO:0000313" key="4">
    <source>
        <dbReference type="Proteomes" id="UP001442364"/>
    </source>
</evidence>
<dbReference type="SUPFAM" id="SSF52540">
    <property type="entry name" value="P-loop containing nucleoside triphosphate hydrolases"/>
    <property type="match status" value="1"/>
</dbReference>
<proteinExistence type="inferred from homology"/>
<protein>
    <submittedName>
        <fullName evidence="3">ATPase, T2SS/T4P/T4SS family</fullName>
    </submittedName>
</protein>
<evidence type="ECO:0000313" key="3">
    <source>
        <dbReference type="EMBL" id="MEQ2378342.1"/>
    </source>
</evidence>
<comment type="caution">
    <text evidence="3">The sequence shown here is derived from an EMBL/GenBank/DDBJ whole genome shotgun (WGS) entry which is preliminary data.</text>
</comment>
<dbReference type="PANTHER" id="PTHR30486">
    <property type="entry name" value="TWITCHING MOTILITY PROTEIN PILT"/>
    <property type="match status" value="1"/>
</dbReference>
<gene>
    <name evidence="3" type="ORF">WMO14_00390</name>
</gene>
<dbReference type="Pfam" id="PF00437">
    <property type="entry name" value="T2SSE"/>
    <property type="match status" value="1"/>
</dbReference>
<dbReference type="EMBL" id="JBBMER010000001">
    <property type="protein sequence ID" value="MEQ2378342.1"/>
    <property type="molecule type" value="Genomic_DNA"/>
</dbReference>
<dbReference type="InterPro" id="IPR050921">
    <property type="entry name" value="T4SS_GSP_E_ATPase"/>
</dbReference>
<reference evidence="3 4" key="1">
    <citation type="submission" date="2024-03" db="EMBL/GenBank/DDBJ databases">
        <title>Human intestinal bacterial collection.</title>
        <authorList>
            <person name="Pauvert C."/>
            <person name="Hitch T.C.A."/>
            <person name="Clavel T."/>
        </authorList>
    </citation>
    <scope>NUCLEOTIDE SEQUENCE [LARGE SCALE GENOMIC DNA]</scope>
    <source>
        <strain evidence="3 4">CLA-AA-H255</strain>
    </source>
</reference>
<dbReference type="Proteomes" id="UP001442364">
    <property type="component" value="Unassembled WGS sequence"/>
</dbReference>
<feature type="domain" description="Bacterial type II secretion system protein E" evidence="2">
    <location>
        <begin position="4"/>
        <end position="272"/>
    </location>
</feature>
<accession>A0ABV1BRF2</accession>